<gene>
    <name evidence="2" type="ORF">NS359_05845</name>
</gene>
<dbReference type="EMBL" id="LDRC01000027">
    <property type="protein sequence ID" value="KTR52571.1"/>
    <property type="molecule type" value="Genomic_DNA"/>
</dbReference>
<evidence type="ECO:0000313" key="2">
    <source>
        <dbReference type="EMBL" id="KTR52571.1"/>
    </source>
</evidence>
<dbReference type="InterPro" id="IPR001584">
    <property type="entry name" value="Integrase_cat-core"/>
</dbReference>
<dbReference type="Gene3D" id="3.30.420.10">
    <property type="entry name" value="Ribonuclease H-like superfamily/Ribonuclease H"/>
    <property type="match status" value="1"/>
</dbReference>
<dbReference type="PROSITE" id="PS50994">
    <property type="entry name" value="INTEGRASE"/>
    <property type="match status" value="1"/>
</dbReference>
<evidence type="ECO:0000259" key="1">
    <source>
        <dbReference type="PROSITE" id="PS50994"/>
    </source>
</evidence>
<dbReference type="InterPro" id="IPR012337">
    <property type="entry name" value="RNaseH-like_sf"/>
</dbReference>
<dbReference type="GO" id="GO:0015074">
    <property type="term" value="P:DNA integration"/>
    <property type="evidence" value="ECO:0007669"/>
    <property type="project" value="InterPro"/>
</dbReference>
<comment type="caution">
    <text evidence="2">The sequence shown here is derived from an EMBL/GenBank/DDBJ whole genome shotgun (WGS) entry which is preliminary data.</text>
</comment>
<proteinExistence type="predicted"/>
<organism evidence="2 3">
    <name type="scientific">Curtobacterium oceanosedimentum</name>
    <dbReference type="NCBI Taxonomy" id="465820"/>
    <lineage>
        <taxon>Bacteria</taxon>
        <taxon>Bacillati</taxon>
        <taxon>Actinomycetota</taxon>
        <taxon>Actinomycetes</taxon>
        <taxon>Micrococcales</taxon>
        <taxon>Microbacteriaceae</taxon>
        <taxon>Curtobacterium</taxon>
    </lineage>
</organism>
<dbReference type="AlphaFoldDB" id="A0A147DS13"/>
<name>A0A147DS13_9MICO</name>
<sequence>MLTDDLGTLPQRIEPSVRRFLTDAAFQSTVTDQAMFEAYCGWARREIDEIVPTQRTFERALTMVYARYPHLRRNAKSRASAAEGPKVSLQRRQPERIGELWLIDATPANVMIRDPYADVSKRREVRVDHTKIMEACSRYIVGRSIAEEVNGYAAGLAIADAFHRMTDEHDAVVFEGRTFPRPFVGLPRVISRWPIPPRRLLTDNGREFLNKYGMFTLHRLGIDVEPARVKDGRGKGRLERHFGSQKTGYEQQQRNYIGSAVSERGRDSTKELVLTWRELVDRDQQWTDLHNVEEHEGLYADTHRQLSPTERWIELAEEHGITEMPAWRNEWIRFLPNMVLRLTQYGVTRRKLVYNAPIIRFLIEVDGAAPSGKVRIFWNPADLRQVYCFDPEGNAYVVPWVHRTEDTVAFGDFDLDWANARLEGGTYSKKQAQALRIDMITQWQAEDKILLANLHGKRNAEEILVSQLTAIQRGDLGTIVGAEQFLGAEFVDDVLAAGEELVLDDAGLDLLPNVDAVDVDLFDRFG</sequence>
<evidence type="ECO:0000313" key="3">
    <source>
        <dbReference type="Proteomes" id="UP000072763"/>
    </source>
</evidence>
<feature type="domain" description="Integrase catalytic" evidence="1">
    <location>
        <begin position="90"/>
        <end position="316"/>
    </location>
</feature>
<accession>A0A147DS13</accession>
<dbReference type="InterPro" id="IPR036397">
    <property type="entry name" value="RNaseH_sf"/>
</dbReference>
<dbReference type="SUPFAM" id="SSF53098">
    <property type="entry name" value="Ribonuclease H-like"/>
    <property type="match status" value="1"/>
</dbReference>
<dbReference type="PATRIC" id="fig|465820.4.peg.1226"/>
<reference evidence="2 3" key="1">
    <citation type="journal article" date="2016" name="Front. Microbiol.">
        <title>Genomic Resource of Rice Seed Associated Bacteria.</title>
        <authorList>
            <person name="Midha S."/>
            <person name="Bansal K."/>
            <person name="Sharma S."/>
            <person name="Kumar N."/>
            <person name="Patil P.P."/>
            <person name="Chaudhry V."/>
            <person name="Patil P.B."/>
        </authorList>
    </citation>
    <scope>NUCLEOTIDE SEQUENCE [LARGE SCALE GENOMIC DNA]</scope>
    <source>
        <strain evidence="2 3">NS359</strain>
    </source>
</reference>
<dbReference type="GO" id="GO:0003676">
    <property type="term" value="F:nucleic acid binding"/>
    <property type="evidence" value="ECO:0007669"/>
    <property type="project" value="InterPro"/>
</dbReference>
<dbReference type="Proteomes" id="UP000072763">
    <property type="component" value="Unassembled WGS sequence"/>
</dbReference>
<protein>
    <recommendedName>
        <fullName evidence="1">Integrase catalytic domain-containing protein</fullName>
    </recommendedName>
</protein>